<feature type="transmembrane region" description="Helical" evidence="1">
    <location>
        <begin position="341"/>
        <end position="359"/>
    </location>
</feature>
<accession>A0A7G9G149</accession>
<reference evidence="2 3" key="1">
    <citation type="submission" date="2020-08" db="EMBL/GenBank/DDBJ databases">
        <authorList>
            <person name="Liu C."/>
            <person name="Sun Q."/>
        </authorList>
    </citation>
    <scope>NUCLEOTIDE SEQUENCE [LARGE SCALE GENOMIC DNA]</scope>
    <source>
        <strain evidence="2 3">NSJ-38</strain>
    </source>
</reference>
<feature type="transmembrane region" description="Helical" evidence="1">
    <location>
        <begin position="428"/>
        <end position="456"/>
    </location>
</feature>
<feature type="transmembrane region" description="Helical" evidence="1">
    <location>
        <begin position="194"/>
        <end position="211"/>
    </location>
</feature>
<keyword evidence="1" id="KW-0472">Membrane</keyword>
<sequence length="525" mass="59897">MISTFKAGFRLRNTYKANSVIYSLKQIPLIKKLLPDRLYASRGLKAFANVIAVLWEILSVFLGKFLYLFIMVSLVTGLTKAETGAGFSHILLFLSFIGAYTNTNLFNPTKDKYYGIVLMNMDAREYVVSNYLYFLIKMIVGFMPFMIWLGTKAGLSLSLCILYPFFIVGFKLVISACVLRDYEKNGKARSENNLPAAAWIIMALLLAAAYGPPIWGYALDERIAWAAGLIGIVLGTVCLVYVFRFRKYSAMCRKMLSGTSVIFYTAENKREIMQGSYQKKIDITAEAESGKSGFAYFHDLFMKRHRKILIRSSKRTAAILLLLWGMIAAVCLIKPEFGVQVNGLMLTILPYFMFVMYLTNRGKVVSQAMFMNCDHSMLTYRFYRQPHVILSLFRERLKSVIWLNLPPTLVLAAGLPLLLYLTGGTDQYMNYAILFVSILFMSVFFSVHNLVLYYLLQPYNVEIEMKSMLYSIADGVTYLVCYVLVGKRIPVLLFGVLVIVFCAVYIVLALFLVYRYAPKTFRLRR</sequence>
<gene>
    <name evidence="2" type="ORF">H9Q78_08585</name>
</gene>
<keyword evidence="3" id="KW-1185">Reference proteome</keyword>
<evidence type="ECO:0000313" key="2">
    <source>
        <dbReference type="EMBL" id="QNM04531.1"/>
    </source>
</evidence>
<evidence type="ECO:0000313" key="3">
    <source>
        <dbReference type="Proteomes" id="UP000515823"/>
    </source>
</evidence>
<name>A0A7G9G149_9FIRM</name>
<keyword evidence="1" id="KW-0812">Transmembrane</keyword>
<feature type="transmembrane region" description="Helical" evidence="1">
    <location>
        <begin position="127"/>
        <end position="149"/>
    </location>
</feature>
<dbReference type="AlphaFoldDB" id="A0A7G9G149"/>
<organism evidence="2 3">
    <name type="scientific">Qiania dongpingensis</name>
    <dbReference type="NCBI Taxonomy" id="2763669"/>
    <lineage>
        <taxon>Bacteria</taxon>
        <taxon>Bacillati</taxon>
        <taxon>Bacillota</taxon>
        <taxon>Clostridia</taxon>
        <taxon>Lachnospirales</taxon>
        <taxon>Lachnospiraceae</taxon>
        <taxon>Qiania</taxon>
    </lineage>
</organism>
<keyword evidence="1" id="KW-1133">Transmembrane helix</keyword>
<protein>
    <submittedName>
        <fullName evidence="2">Uncharacterized protein</fullName>
    </submittedName>
</protein>
<feature type="transmembrane region" description="Helical" evidence="1">
    <location>
        <begin position="316"/>
        <end position="335"/>
    </location>
</feature>
<dbReference type="RefSeq" id="WP_249300992.1">
    <property type="nucleotide sequence ID" value="NZ_CP060634.1"/>
</dbReference>
<dbReference type="EMBL" id="CP060634">
    <property type="protein sequence ID" value="QNM04531.1"/>
    <property type="molecule type" value="Genomic_DNA"/>
</dbReference>
<dbReference type="Proteomes" id="UP000515823">
    <property type="component" value="Chromosome"/>
</dbReference>
<evidence type="ECO:0000256" key="1">
    <source>
        <dbReference type="SAM" id="Phobius"/>
    </source>
</evidence>
<feature type="transmembrane region" description="Helical" evidence="1">
    <location>
        <begin position="223"/>
        <end position="243"/>
    </location>
</feature>
<dbReference type="KEGG" id="qdo:H9Q78_08585"/>
<feature type="transmembrane region" description="Helical" evidence="1">
    <location>
        <begin position="491"/>
        <end position="517"/>
    </location>
</feature>
<feature type="transmembrane region" description="Helical" evidence="1">
    <location>
        <begin position="400"/>
        <end position="422"/>
    </location>
</feature>
<feature type="transmembrane region" description="Helical" evidence="1">
    <location>
        <begin position="87"/>
        <end position="106"/>
    </location>
</feature>
<feature type="transmembrane region" description="Helical" evidence="1">
    <location>
        <begin position="468"/>
        <end position="485"/>
    </location>
</feature>
<feature type="transmembrane region" description="Helical" evidence="1">
    <location>
        <begin position="47"/>
        <end position="75"/>
    </location>
</feature>
<proteinExistence type="predicted"/>
<feature type="transmembrane region" description="Helical" evidence="1">
    <location>
        <begin position="161"/>
        <end position="182"/>
    </location>
</feature>